<sequence>MSPPVAAAFIRRLCKITATCSILKTLPTTTCAICMDDFKCHDDLIPLPSCHHIFHRNCILPWFSTNNTCPLCRRQFPPEKPKTYSVPLRSHILRISHRHRPPFSQQSRNTVFRLNFHLRPEQSSSTNSGNPQPSPTSISPLEMMLVAEGLPELASRACGPFWISANLTSYVTTPAGDRQRQRDPEVDL</sequence>
<reference evidence="1 2" key="2">
    <citation type="journal article" date="2022" name="Mol. Ecol. Resour.">
        <title>The genomes of chicory, endive, great burdock and yacon provide insights into Asteraceae paleo-polyploidization history and plant inulin production.</title>
        <authorList>
            <person name="Fan W."/>
            <person name="Wang S."/>
            <person name="Wang H."/>
            <person name="Wang A."/>
            <person name="Jiang F."/>
            <person name="Liu H."/>
            <person name="Zhao H."/>
            <person name="Xu D."/>
            <person name="Zhang Y."/>
        </authorList>
    </citation>
    <scope>NUCLEOTIDE SEQUENCE [LARGE SCALE GENOMIC DNA]</scope>
    <source>
        <strain evidence="2">cv. Niubang</strain>
    </source>
</reference>
<protein>
    <submittedName>
        <fullName evidence="1">Uncharacterized protein</fullName>
    </submittedName>
</protein>
<dbReference type="Proteomes" id="UP001055879">
    <property type="component" value="Linkage Group LG05"/>
</dbReference>
<reference evidence="2" key="1">
    <citation type="journal article" date="2022" name="Mol. Ecol. Resour.">
        <title>The genomes of chicory, endive, great burdock and yacon provide insights into Asteraceae palaeo-polyploidization history and plant inulin production.</title>
        <authorList>
            <person name="Fan W."/>
            <person name="Wang S."/>
            <person name="Wang H."/>
            <person name="Wang A."/>
            <person name="Jiang F."/>
            <person name="Liu H."/>
            <person name="Zhao H."/>
            <person name="Xu D."/>
            <person name="Zhang Y."/>
        </authorList>
    </citation>
    <scope>NUCLEOTIDE SEQUENCE [LARGE SCALE GENOMIC DNA]</scope>
    <source>
        <strain evidence="2">cv. Niubang</strain>
    </source>
</reference>
<proteinExistence type="predicted"/>
<dbReference type="EMBL" id="CM042051">
    <property type="protein sequence ID" value="KAI3728057.1"/>
    <property type="molecule type" value="Genomic_DNA"/>
</dbReference>
<gene>
    <name evidence="1" type="ORF">L6452_16685</name>
</gene>
<evidence type="ECO:0000313" key="1">
    <source>
        <dbReference type="EMBL" id="KAI3728057.1"/>
    </source>
</evidence>
<accession>A0ACB9C175</accession>
<name>A0ACB9C175_ARCLA</name>
<keyword evidence="2" id="KW-1185">Reference proteome</keyword>
<evidence type="ECO:0000313" key="2">
    <source>
        <dbReference type="Proteomes" id="UP001055879"/>
    </source>
</evidence>
<comment type="caution">
    <text evidence="1">The sequence shown here is derived from an EMBL/GenBank/DDBJ whole genome shotgun (WGS) entry which is preliminary data.</text>
</comment>
<organism evidence="1 2">
    <name type="scientific">Arctium lappa</name>
    <name type="common">Greater burdock</name>
    <name type="synonym">Lappa major</name>
    <dbReference type="NCBI Taxonomy" id="4217"/>
    <lineage>
        <taxon>Eukaryota</taxon>
        <taxon>Viridiplantae</taxon>
        <taxon>Streptophyta</taxon>
        <taxon>Embryophyta</taxon>
        <taxon>Tracheophyta</taxon>
        <taxon>Spermatophyta</taxon>
        <taxon>Magnoliopsida</taxon>
        <taxon>eudicotyledons</taxon>
        <taxon>Gunneridae</taxon>
        <taxon>Pentapetalae</taxon>
        <taxon>asterids</taxon>
        <taxon>campanulids</taxon>
        <taxon>Asterales</taxon>
        <taxon>Asteraceae</taxon>
        <taxon>Carduoideae</taxon>
        <taxon>Cardueae</taxon>
        <taxon>Arctiinae</taxon>
        <taxon>Arctium</taxon>
    </lineage>
</organism>